<feature type="region of interest" description="Disordered" evidence="1">
    <location>
        <begin position="1"/>
        <end position="21"/>
    </location>
</feature>
<protein>
    <submittedName>
        <fullName evidence="2">Uncharacterized protein</fullName>
    </submittedName>
</protein>
<reference evidence="2 3" key="1">
    <citation type="journal article" date="2012" name="PLoS Pathog.">
        <title>The genome of the obligate intracellular parasite Trachipleistophora hominis: new insights into microsporidian genome dynamics and reductive evolution.</title>
        <authorList>
            <person name="Heinz E."/>
            <person name="Williams T.A."/>
            <person name="Nakjang S."/>
            <person name="Noel C.J."/>
            <person name="Swan D.C."/>
            <person name="Goldberg A.V."/>
            <person name="Harris S.R."/>
            <person name="Weinmaier T."/>
            <person name="Markert S."/>
            <person name="Becher D."/>
            <person name="Bernhardt J."/>
            <person name="Dagan T."/>
            <person name="Hacker C."/>
            <person name="Lucocq J.M."/>
            <person name="Schweder T."/>
            <person name="Rattei T."/>
            <person name="Hall N."/>
            <person name="Hirt R.P."/>
            <person name="Embley T.M."/>
        </authorList>
    </citation>
    <scope>NUCLEOTIDE SEQUENCE [LARGE SCALE GENOMIC DNA]</scope>
</reference>
<dbReference type="HOGENOM" id="CLU_3282351_0_0_1"/>
<dbReference type="Proteomes" id="UP000011185">
    <property type="component" value="Unassembled WGS sequence"/>
</dbReference>
<proteinExistence type="predicted"/>
<accession>L7JXY3</accession>
<dbReference type="EMBL" id="JH993939">
    <property type="protein sequence ID" value="ELQ75612.1"/>
    <property type="molecule type" value="Genomic_DNA"/>
</dbReference>
<feature type="non-terminal residue" evidence="2">
    <location>
        <position position="1"/>
    </location>
</feature>
<keyword evidence="3" id="KW-1185">Reference proteome</keyword>
<sequence>VFLNKAYENENSNVNTNTNADNNNKAVLHTMRMLHVLLSVL</sequence>
<organism evidence="2 3">
    <name type="scientific">Trachipleistophora hominis</name>
    <name type="common">Microsporidian parasite</name>
    <dbReference type="NCBI Taxonomy" id="72359"/>
    <lineage>
        <taxon>Eukaryota</taxon>
        <taxon>Fungi</taxon>
        <taxon>Fungi incertae sedis</taxon>
        <taxon>Microsporidia</taxon>
        <taxon>Pleistophoridae</taxon>
        <taxon>Trachipleistophora</taxon>
    </lineage>
</organism>
<name>L7JXY3_TRAHO</name>
<feature type="compositionally biased region" description="Low complexity" evidence="1">
    <location>
        <begin position="9"/>
        <end position="21"/>
    </location>
</feature>
<dbReference type="AlphaFoldDB" id="L7JXY3"/>
<evidence type="ECO:0000256" key="1">
    <source>
        <dbReference type="SAM" id="MobiDB-lite"/>
    </source>
</evidence>
<evidence type="ECO:0000313" key="3">
    <source>
        <dbReference type="Proteomes" id="UP000011185"/>
    </source>
</evidence>
<dbReference type="VEuPathDB" id="MicrosporidiaDB:THOM_1423"/>
<gene>
    <name evidence="2" type="ORF">THOM_1423</name>
</gene>
<evidence type="ECO:0000313" key="2">
    <source>
        <dbReference type="EMBL" id="ELQ75612.1"/>
    </source>
</evidence>
<dbReference type="InParanoid" id="L7JXY3"/>